<evidence type="ECO:0000313" key="4">
    <source>
        <dbReference type="Proteomes" id="UP001268542"/>
    </source>
</evidence>
<proteinExistence type="predicted"/>
<keyword evidence="4" id="KW-1185">Reference proteome</keyword>
<feature type="compositionally biased region" description="Basic and acidic residues" evidence="1">
    <location>
        <begin position="22"/>
        <end position="32"/>
    </location>
</feature>
<feature type="domain" description="Mycothiol-dependent maleylpyruvate isomerase metal-binding" evidence="2">
    <location>
        <begin position="12"/>
        <end position="110"/>
    </location>
</feature>
<dbReference type="InterPro" id="IPR034660">
    <property type="entry name" value="DinB/YfiT-like"/>
</dbReference>
<evidence type="ECO:0000313" key="3">
    <source>
        <dbReference type="EMBL" id="MDT9594225.1"/>
    </source>
</evidence>
<dbReference type="NCBIfam" id="TIGR03083">
    <property type="entry name" value="maleylpyruvate isomerase family mycothiol-dependent enzyme"/>
    <property type="match status" value="1"/>
</dbReference>
<organism evidence="3 4">
    <name type="scientific">Nocardioides imazamoxiresistens</name>
    <dbReference type="NCBI Taxonomy" id="3231893"/>
    <lineage>
        <taxon>Bacteria</taxon>
        <taxon>Bacillati</taxon>
        <taxon>Actinomycetota</taxon>
        <taxon>Actinomycetes</taxon>
        <taxon>Propionibacteriales</taxon>
        <taxon>Nocardioidaceae</taxon>
        <taxon>Nocardioides</taxon>
    </lineage>
</organism>
<feature type="region of interest" description="Disordered" evidence="1">
    <location>
        <begin position="22"/>
        <end position="41"/>
    </location>
</feature>
<reference evidence="3 4" key="1">
    <citation type="submission" date="2023-08" db="EMBL/GenBank/DDBJ databases">
        <title>Nocardioides seae sp. nov., a bacterium isolated from a soil.</title>
        <authorList>
            <person name="Wang X."/>
        </authorList>
    </citation>
    <scope>NUCLEOTIDE SEQUENCE [LARGE SCALE GENOMIC DNA]</scope>
    <source>
        <strain evidence="3 4">YZH12</strain>
    </source>
</reference>
<dbReference type="Pfam" id="PF11716">
    <property type="entry name" value="MDMPI_N"/>
    <property type="match status" value="1"/>
</dbReference>
<dbReference type="GO" id="GO:0016853">
    <property type="term" value="F:isomerase activity"/>
    <property type="evidence" value="ECO:0007669"/>
    <property type="project" value="UniProtKB-KW"/>
</dbReference>
<dbReference type="RefSeq" id="WP_315733758.1">
    <property type="nucleotide sequence ID" value="NZ_JAVYII010000006.1"/>
</dbReference>
<sequence>MAGDPQAAQAWRETYERVRSLVEETDRDDPGALDRPVPATPDWSARDLLAHMIGVDRDTLADDVDDELGEAWTQKHVDERSGRSAADLLAEWRDLADDLERFVATQDPAPLGDAVIHEQDLRGALGVPGGRESAGLAAIRDQMAEGLGERLAGRGPVRLQASDTDWVWQSGDGEPAVVLQASAYDLARALTTRRTAEQLRGYTVDGDVDPFLDDFAGLGPLPTEALPE</sequence>
<accession>A0ABU3PZP4</accession>
<dbReference type="InterPro" id="IPR024344">
    <property type="entry name" value="MDMPI_metal-binding"/>
</dbReference>
<dbReference type="InterPro" id="IPR017517">
    <property type="entry name" value="Maleyloyr_isom"/>
</dbReference>
<protein>
    <submittedName>
        <fullName evidence="3">Maleylpyruvate isomerase family mycothiol-dependent enzyme</fullName>
    </submittedName>
</protein>
<keyword evidence="3" id="KW-0413">Isomerase</keyword>
<comment type="caution">
    <text evidence="3">The sequence shown here is derived from an EMBL/GenBank/DDBJ whole genome shotgun (WGS) entry which is preliminary data.</text>
</comment>
<evidence type="ECO:0000259" key="2">
    <source>
        <dbReference type="Pfam" id="PF11716"/>
    </source>
</evidence>
<dbReference type="EMBL" id="JAVYII010000006">
    <property type="protein sequence ID" value="MDT9594225.1"/>
    <property type="molecule type" value="Genomic_DNA"/>
</dbReference>
<evidence type="ECO:0000256" key="1">
    <source>
        <dbReference type="SAM" id="MobiDB-lite"/>
    </source>
</evidence>
<dbReference type="Proteomes" id="UP001268542">
    <property type="component" value="Unassembled WGS sequence"/>
</dbReference>
<dbReference type="SUPFAM" id="SSF109854">
    <property type="entry name" value="DinB/YfiT-like putative metalloenzymes"/>
    <property type="match status" value="1"/>
</dbReference>
<gene>
    <name evidence="3" type="ORF">RDV89_14170</name>
</gene>
<name>A0ABU3PZP4_9ACTN</name>